<gene>
    <name evidence="15" type="ORF">STAS_01889</name>
</gene>
<dbReference type="SUPFAM" id="SSF48239">
    <property type="entry name" value="Terpenoid cyclases/Protein prenyltransferases"/>
    <property type="match status" value="1"/>
</dbReference>
<dbReference type="PANTHER" id="PTHR11774:SF4">
    <property type="entry name" value="GERANYLGERANYL TRANSFERASE TYPE-1 SUBUNIT BETA"/>
    <property type="match status" value="1"/>
</dbReference>
<keyword evidence="6" id="KW-0479">Metal-binding</keyword>
<evidence type="ECO:0000313" key="16">
    <source>
        <dbReference type="Proteomes" id="UP000325081"/>
    </source>
</evidence>
<comment type="cofactor">
    <cofactor evidence="1">
        <name>Zn(2+)</name>
        <dbReference type="ChEBI" id="CHEBI:29105"/>
    </cofactor>
</comment>
<comment type="function">
    <text evidence="12">Accepts the ubiquitin from the E1 complex and catalyzes its covalent attachment to other proteins. Involved in the formation of multiubiquitin chains. Signal the protein for selective degradation.</text>
</comment>
<keyword evidence="9" id="KW-0833">Ubl conjugation pathway</keyword>
<dbReference type="EC" id="2.3.2.23" evidence="3"/>
<keyword evidence="8" id="KW-0547">Nucleotide-binding</keyword>
<keyword evidence="16" id="KW-1185">Reference proteome</keyword>
<dbReference type="Pfam" id="PF00179">
    <property type="entry name" value="UQ_con"/>
    <property type="match status" value="1"/>
</dbReference>
<dbReference type="GO" id="GO:0005953">
    <property type="term" value="C:CAAX-protein geranylgeranyltransferase complex"/>
    <property type="evidence" value="ECO:0007669"/>
    <property type="project" value="TreeGrafter"/>
</dbReference>
<feature type="domain" description="UBC core" evidence="14">
    <location>
        <begin position="362"/>
        <end position="531"/>
    </location>
</feature>
<reference evidence="16" key="1">
    <citation type="journal article" date="2019" name="Curr. Biol.">
        <title>Genome Sequence of Striga asiatica Provides Insight into the Evolution of Plant Parasitism.</title>
        <authorList>
            <person name="Yoshida S."/>
            <person name="Kim S."/>
            <person name="Wafula E.K."/>
            <person name="Tanskanen J."/>
            <person name="Kim Y.M."/>
            <person name="Honaas L."/>
            <person name="Yang Z."/>
            <person name="Spallek T."/>
            <person name="Conn C.E."/>
            <person name="Ichihashi Y."/>
            <person name="Cheong K."/>
            <person name="Cui S."/>
            <person name="Der J.P."/>
            <person name="Gundlach H."/>
            <person name="Jiao Y."/>
            <person name="Hori C."/>
            <person name="Ishida J.K."/>
            <person name="Kasahara H."/>
            <person name="Kiba T."/>
            <person name="Kim M.S."/>
            <person name="Koo N."/>
            <person name="Laohavisit A."/>
            <person name="Lee Y.H."/>
            <person name="Lumba S."/>
            <person name="McCourt P."/>
            <person name="Mortimer J.C."/>
            <person name="Mutuku J.M."/>
            <person name="Nomura T."/>
            <person name="Sasaki-Sekimoto Y."/>
            <person name="Seto Y."/>
            <person name="Wang Y."/>
            <person name="Wakatake T."/>
            <person name="Sakakibara H."/>
            <person name="Demura T."/>
            <person name="Yamaguchi S."/>
            <person name="Yoneyama K."/>
            <person name="Manabe R.I."/>
            <person name="Nelson D.C."/>
            <person name="Schulman A.H."/>
            <person name="Timko M.P."/>
            <person name="dePamphilis C.W."/>
            <person name="Choi D."/>
            <person name="Shirasu K."/>
        </authorList>
    </citation>
    <scope>NUCLEOTIDE SEQUENCE [LARGE SCALE GENOMIC DNA]</scope>
    <source>
        <strain evidence="16">cv. UVA1</strain>
    </source>
</reference>
<dbReference type="PROSITE" id="PS00183">
    <property type="entry name" value="UBC_1"/>
    <property type="match status" value="1"/>
</dbReference>
<evidence type="ECO:0000256" key="3">
    <source>
        <dbReference type="ARBA" id="ARBA00012486"/>
    </source>
</evidence>
<dbReference type="InterPro" id="IPR045089">
    <property type="entry name" value="PGGT1B-like"/>
</dbReference>
<dbReference type="InterPro" id="IPR008930">
    <property type="entry name" value="Terpenoid_cyclase/PrenylTrfase"/>
</dbReference>
<protein>
    <recommendedName>
        <fullName evidence="3">E2 ubiquitin-conjugating enzyme</fullName>
        <ecNumber evidence="3">2.3.2.23</ecNumber>
    </recommendedName>
</protein>
<dbReference type="Gene3D" id="1.50.10.20">
    <property type="match status" value="2"/>
</dbReference>
<dbReference type="PANTHER" id="PTHR11774">
    <property type="entry name" value="GERANYLGERANYL TRANSFERASE TYPE BETA SUBUNIT"/>
    <property type="match status" value="1"/>
</dbReference>
<evidence type="ECO:0000313" key="15">
    <source>
        <dbReference type="EMBL" id="GER26257.1"/>
    </source>
</evidence>
<dbReference type="OrthoDB" id="24893at2759"/>
<comment type="caution">
    <text evidence="15">The sequence shown here is derived from an EMBL/GenBank/DDBJ whole genome shotgun (WGS) entry which is preliminary data.</text>
</comment>
<sequence>MAEQTCLDFDPESSVFERDRHVLYLQMMYQLLPSAYQGQEINRLTLAYFVVCGLNILSALDRIDKEEVINWVLSLQAHPKNRATLESGQFYGFHGSRSSQFQSNDTGAASLNGSHLASTYCALAILKTVGYDLSLIDAELLLRSMKNLQQADGCFIPIHTGGEADLRFVYCAAAICSMLNNWSGMDREKAKEYIINCQSYDGGFGLIPGSESHGGATYCAVASLKLMGFLEEDLPSKNICSHIINVPLLLDWSLQYGGFSKLPRSFPDLYHSYYGFCAFSLLNEPGVGYLCVELGIADVAVLGHAPFAFLFSLFISLFPFRLPLNFVGNLGFTPVFFVSDGLTVSSQPSSSETAQRFELNSDGLNDLRFSYADLCKNPVDGFSAGLLDESNLFEWSVTIIGPPDTLYEGGFFNAIMTFPSNYPNSPPTVRFTSEIWHPNVYSDGKVCISILHPPGDDPNGYELASERWSPVHTVESIVLSIISMLSSPNDESPANVEAAFILKLVTLTKEWREHRDDFKKKVSRCVRKSQEML</sequence>
<evidence type="ECO:0000256" key="5">
    <source>
        <dbReference type="ARBA" id="ARBA00022679"/>
    </source>
</evidence>
<dbReference type="Gene3D" id="3.10.110.10">
    <property type="entry name" value="Ubiquitin Conjugating Enzyme"/>
    <property type="match status" value="1"/>
</dbReference>
<dbReference type="InterPro" id="IPR000608">
    <property type="entry name" value="UBC"/>
</dbReference>
<evidence type="ECO:0000256" key="12">
    <source>
        <dbReference type="ARBA" id="ARBA00059368"/>
    </source>
</evidence>
<proteinExistence type="inferred from homology"/>
<keyword evidence="7" id="KW-0677">Repeat</keyword>
<dbReference type="InterPro" id="IPR016135">
    <property type="entry name" value="UBQ-conjugating_enzyme/RWD"/>
</dbReference>
<dbReference type="Pfam" id="PF00432">
    <property type="entry name" value="Prenyltrans"/>
    <property type="match status" value="2"/>
</dbReference>
<accession>A0A5A7P0X6</accession>
<keyword evidence="11" id="KW-0067">ATP-binding</keyword>
<name>A0A5A7P0X6_STRAF</name>
<dbReference type="CDD" id="cd23795">
    <property type="entry name" value="UBCc_UBE2G1"/>
    <property type="match status" value="1"/>
</dbReference>
<evidence type="ECO:0000256" key="4">
    <source>
        <dbReference type="ARBA" id="ARBA00022602"/>
    </source>
</evidence>
<dbReference type="InterPro" id="IPR023313">
    <property type="entry name" value="UBQ-conjugating_AS"/>
</dbReference>
<dbReference type="EMBL" id="BKCP01000891">
    <property type="protein sequence ID" value="GER26257.1"/>
    <property type="molecule type" value="Genomic_DNA"/>
</dbReference>
<dbReference type="PROSITE" id="PS50127">
    <property type="entry name" value="UBC_2"/>
    <property type="match status" value="1"/>
</dbReference>
<organism evidence="15 16">
    <name type="scientific">Striga asiatica</name>
    <name type="common">Asiatic witchweed</name>
    <name type="synonym">Buchnera asiatica</name>
    <dbReference type="NCBI Taxonomy" id="4170"/>
    <lineage>
        <taxon>Eukaryota</taxon>
        <taxon>Viridiplantae</taxon>
        <taxon>Streptophyta</taxon>
        <taxon>Embryophyta</taxon>
        <taxon>Tracheophyta</taxon>
        <taxon>Spermatophyta</taxon>
        <taxon>Magnoliopsida</taxon>
        <taxon>eudicotyledons</taxon>
        <taxon>Gunneridae</taxon>
        <taxon>Pentapetalae</taxon>
        <taxon>asterids</taxon>
        <taxon>lamiids</taxon>
        <taxon>Lamiales</taxon>
        <taxon>Orobanchaceae</taxon>
        <taxon>Buchnereae</taxon>
        <taxon>Striga</taxon>
    </lineage>
</organism>
<dbReference type="GO" id="GO:0005524">
    <property type="term" value="F:ATP binding"/>
    <property type="evidence" value="ECO:0007669"/>
    <property type="project" value="UniProtKB-KW"/>
</dbReference>
<comment type="similarity">
    <text evidence="2">Belongs to the protein prenyltransferase subunit beta family.</text>
</comment>
<evidence type="ECO:0000259" key="14">
    <source>
        <dbReference type="PROSITE" id="PS50127"/>
    </source>
</evidence>
<dbReference type="GO" id="GO:0004662">
    <property type="term" value="F:CAAX-protein geranylgeranyltransferase activity"/>
    <property type="evidence" value="ECO:0007669"/>
    <property type="project" value="TreeGrafter"/>
</dbReference>
<dbReference type="FunFam" id="3.10.110.10:FF:000025">
    <property type="entry name" value="ubiquitin-conjugating enzyme E2 7"/>
    <property type="match status" value="1"/>
</dbReference>
<evidence type="ECO:0000256" key="6">
    <source>
        <dbReference type="ARBA" id="ARBA00022723"/>
    </source>
</evidence>
<dbReference type="SUPFAM" id="SSF54495">
    <property type="entry name" value="UBC-like"/>
    <property type="match status" value="1"/>
</dbReference>
<keyword evidence="5" id="KW-0808">Transferase</keyword>
<evidence type="ECO:0000256" key="13">
    <source>
        <dbReference type="PROSITE-ProRule" id="PRU10133"/>
    </source>
</evidence>
<dbReference type="SMART" id="SM00212">
    <property type="entry name" value="UBCc"/>
    <property type="match status" value="1"/>
</dbReference>
<evidence type="ECO:0000256" key="1">
    <source>
        <dbReference type="ARBA" id="ARBA00001947"/>
    </source>
</evidence>
<evidence type="ECO:0000256" key="10">
    <source>
        <dbReference type="ARBA" id="ARBA00022833"/>
    </source>
</evidence>
<dbReference type="InterPro" id="IPR001330">
    <property type="entry name" value="Prenyltrans"/>
</dbReference>
<keyword evidence="4" id="KW-0637">Prenyltransferase</keyword>
<evidence type="ECO:0000256" key="7">
    <source>
        <dbReference type="ARBA" id="ARBA00022737"/>
    </source>
</evidence>
<dbReference type="GO" id="GO:0061631">
    <property type="term" value="F:ubiquitin conjugating enzyme activity"/>
    <property type="evidence" value="ECO:0007669"/>
    <property type="project" value="UniProtKB-EC"/>
</dbReference>
<evidence type="ECO:0000256" key="11">
    <source>
        <dbReference type="ARBA" id="ARBA00022840"/>
    </source>
</evidence>
<evidence type="ECO:0000256" key="8">
    <source>
        <dbReference type="ARBA" id="ARBA00022741"/>
    </source>
</evidence>
<dbReference type="Proteomes" id="UP000325081">
    <property type="component" value="Unassembled WGS sequence"/>
</dbReference>
<keyword evidence="10" id="KW-0862">Zinc</keyword>
<dbReference type="GO" id="GO:0046872">
    <property type="term" value="F:metal ion binding"/>
    <property type="evidence" value="ECO:0007669"/>
    <property type="project" value="UniProtKB-KW"/>
</dbReference>
<feature type="active site" description="Glycyl thioester intermediate" evidence="13">
    <location>
        <position position="447"/>
    </location>
</feature>
<evidence type="ECO:0000256" key="2">
    <source>
        <dbReference type="ARBA" id="ARBA00010497"/>
    </source>
</evidence>
<evidence type="ECO:0000256" key="9">
    <source>
        <dbReference type="ARBA" id="ARBA00022786"/>
    </source>
</evidence>
<dbReference type="AlphaFoldDB" id="A0A5A7P0X6"/>